<keyword evidence="2" id="KW-1185">Reference proteome</keyword>
<organism evidence="1 2">
    <name type="scientific">Leptotrichia hofstadii</name>
    <dbReference type="NCBI Taxonomy" id="157688"/>
    <lineage>
        <taxon>Bacteria</taxon>
        <taxon>Fusobacteriati</taxon>
        <taxon>Fusobacteriota</taxon>
        <taxon>Fusobacteriia</taxon>
        <taxon>Fusobacteriales</taxon>
        <taxon>Leptotrichiaceae</taxon>
        <taxon>Leptotrichia</taxon>
    </lineage>
</organism>
<dbReference type="RefSeq" id="WP_026746340.1">
    <property type="nucleotide sequence ID" value="NZ_AP019823.1"/>
</dbReference>
<dbReference type="KEGG" id="lhf:JCM16775_1265"/>
<reference evidence="1 2" key="1">
    <citation type="submission" date="2019-07" db="EMBL/GenBank/DDBJ databases">
        <title>Complete Genome Sequence of Leptotrichia hofstadii Strain JCM16775.</title>
        <authorList>
            <person name="Watanabe S."/>
            <person name="Cui L."/>
        </authorList>
    </citation>
    <scope>NUCLEOTIDE SEQUENCE [LARGE SCALE GENOMIC DNA]</scope>
    <source>
        <strain evidence="1 2">JCM16775</strain>
    </source>
</reference>
<protein>
    <submittedName>
        <fullName evidence="1">Uncharacterized protein</fullName>
    </submittedName>
</protein>
<accession>A0A510JHA7</accession>
<name>A0A510JHA7_9FUSO</name>
<dbReference type="OrthoDB" id="2972467at2"/>
<dbReference type="EMBL" id="AP019823">
    <property type="protein sequence ID" value="BBM38556.1"/>
    <property type="molecule type" value="Genomic_DNA"/>
</dbReference>
<proteinExistence type="predicted"/>
<sequence>MPAGHNSETFISPSSLYVQKYDYGGVTLEFKLNPGTTNELMNIGVKSKKQISGIMVNPNYNYSKLPNDFKGWGNNHAMFKLEKTIQKNPIIKDPYNVNIGLGSEEGKALSIFNDNIIDYKVIGE</sequence>
<dbReference type="Proteomes" id="UP000321892">
    <property type="component" value="Chromosome"/>
</dbReference>
<gene>
    <name evidence="1" type="ORF">JCM16775_1265</name>
</gene>
<evidence type="ECO:0000313" key="1">
    <source>
        <dbReference type="EMBL" id="BBM38556.1"/>
    </source>
</evidence>
<evidence type="ECO:0000313" key="2">
    <source>
        <dbReference type="Proteomes" id="UP000321892"/>
    </source>
</evidence>
<dbReference type="AlphaFoldDB" id="A0A510JHA7"/>